<keyword evidence="5" id="KW-0547">Nucleotide-binding</keyword>
<evidence type="ECO:0000259" key="8">
    <source>
        <dbReference type="Pfam" id="PF01636"/>
    </source>
</evidence>
<sequence length="433" mass="46887">MLDNPNSDYRILTLADLPAYLAGLPDIAAMLGGGTADWRCEDVADGNLNSVFLVDGPAGGLCVKQALPYVRVAGESWPMDVRRAFFEVSYARRMAPFVGSLAPAIHHFDAAQFIIVMEKLAPHIILRSALIAGAHHPRVPVDVADYIAAASFHTSDLAAPFETKAADQALFAGNIGLQRISVDLVFTDPYVIHERNRVTVPLAGWAAAFRADIDLKEAVTRARLAYLTHAQSLLHGDLHSGSIMVTATETRVIDGEFALIGPSGFDIGNFIAHYVMAWFAKPFHGSGPAETARFRDLLAADILVFWQRFEAQFLAHWRGFAGAADGLPASHFADPVAAARAETMRRSYVADLFRDAVMFMACKIIRRVLGFAQIADFLVIPDEVVRAQAQAAALAFARSVLLHPARYGDIAAVVAAMPRFEGAGLDPAPTRLL</sequence>
<dbReference type="Proteomes" id="UP000721844">
    <property type="component" value="Unassembled WGS sequence"/>
</dbReference>
<dbReference type="GO" id="GO:0046522">
    <property type="term" value="F:S-methyl-5-thioribose kinase activity"/>
    <property type="evidence" value="ECO:0007669"/>
    <property type="project" value="UniProtKB-EC"/>
</dbReference>
<dbReference type="NCBIfam" id="TIGR01767">
    <property type="entry name" value="MTRK"/>
    <property type="match status" value="1"/>
</dbReference>
<dbReference type="InterPro" id="IPR011009">
    <property type="entry name" value="Kinase-like_dom_sf"/>
</dbReference>
<dbReference type="GO" id="GO:0005524">
    <property type="term" value="F:ATP binding"/>
    <property type="evidence" value="ECO:0007669"/>
    <property type="project" value="UniProtKB-KW"/>
</dbReference>
<keyword evidence="7" id="KW-0067">ATP-binding</keyword>
<evidence type="ECO:0000256" key="3">
    <source>
        <dbReference type="ARBA" id="ARBA00012128"/>
    </source>
</evidence>
<dbReference type="PIRSF" id="PIRSF031134">
    <property type="entry name" value="MTRK"/>
    <property type="match status" value="1"/>
</dbReference>
<comment type="similarity">
    <text evidence="1">Belongs to the methylthioribose kinase family.</text>
</comment>
<dbReference type="GO" id="GO:0009086">
    <property type="term" value="P:methionine biosynthetic process"/>
    <property type="evidence" value="ECO:0007669"/>
    <property type="project" value="InterPro"/>
</dbReference>
<evidence type="ECO:0000256" key="4">
    <source>
        <dbReference type="ARBA" id="ARBA00022679"/>
    </source>
</evidence>
<dbReference type="InterPro" id="IPR009212">
    <property type="entry name" value="Methylthioribose_kinase"/>
</dbReference>
<gene>
    <name evidence="9" type="primary">mtnK</name>
    <name evidence="9" type="ORF">ACELLULO517_17205</name>
</gene>
<keyword evidence="4 9" id="KW-0808">Transferase</keyword>
<dbReference type="Gene3D" id="3.30.200.20">
    <property type="entry name" value="Phosphorylase Kinase, domain 1"/>
    <property type="match status" value="1"/>
</dbReference>
<keyword evidence="6 9" id="KW-0418">Kinase</keyword>
<dbReference type="PANTHER" id="PTHR34273">
    <property type="entry name" value="METHYLTHIORIBOSE KINASE"/>
    <property type="match status" value="1"/>
</dbReference>
<evidence type="ECO:0000256" key="7">
    <source>
        <dbReference type="ARBA" id="ARBA00022840"/>
    </source>
</evidence>
<comment type="subunit">
    <text evidence="2">Homodimer.</text>
</comment>
<dbReference type="SUPFAM" id="SSF56112">
    <property type="entry name" value="Protein kinase-like (PK-like)"/>
    <property type="match status" value="1"/>
</dbReference>
<name>A0A964E4T7_9PROT</name>
<dbReference type="RefSeq" id="WP_227308637.1">
    <property type="nucleotide sequence ID" value="NZ_JAESVA010000005.1"/>
</dbReference>
<evidence type="ECO:0000256" key="1">
    <source>
        <dbReference type="ARBA" id="ARBA00010165"/>
    </source>
</evidence>
<proteinExistence type="inferred from homology"/>
<organism evidence="9 10">
    <name type="scientific">Acidisoma cellulosilyticum</name>
    <dbReference type="NCBI Taxonomy" id="2802395"/>
    <lineage>
        <taxon>Bacteria</taxon>
        <taxon>Pseudomonadati</taxon>
        <taxon>Pseudomonadota</taxon>
        <taxon>Alphaproteobacteria</taxon>
        <taxon>Acetobacterales</taxon>
        <taxon>Acidocellaceae</taxon>
        <taxon>Acidisoma</taxon>
    </lineage>
</organism>
<dbReference type="AlphaFoldDB" id="A0A964E4T7"/>
<evidence type="ECO:0000256" key="6">
    <source>
        <dbReference type="ARBA" id="ARBA00022777"/>
    </source>
</evidence>
<dbReference type="InterPro" id="IPR002575">
    <property type="entry name" value="Aminoglycoside_PTrfase"/>
</dbReference>
<reference evidence="9 10" key="1">
    <citation type="journal article" date="2021" name="Microorganisms">
        <title>Acidisoma silvae sp. nov. and Acidisomacellulosilytica sp. nov., Two Acidophilic Bacteria Isolated from Decaying Wood, Hydrolyzing Cellulose and Producing Poly-3-hydroxybutyrate.</title>
        <authorList>
            <person name="Mieszkin S."/>
            <person name="Pouder E."/>
            <person name="Uroz S."/>
            <person name="Simon-Colin C."/>
            <person name="Alain K."/>
        </authorList>
    </citation>
    <scope>NUCLEOTIDE SEQUENCE [LARGE SCALE GENOMIC DNA]</scope>
    <source>
        <strain evidence="9 10">HW T5.17</strain>
    </source>
</reference>
<protein>
    <recommendedName>
        <fullName evidence="3">S-methyl-5-thioribose kinase</fullName>
        <ecNumber evidence="3">2.7.1.100</ecNumber>
    </recommendedName>
</protein>
<evidence type="ECO:0000313" key="10">
    <source>
        <dbReference type="Proteomes" id="UP000721844"/>
    </source>
</evidence>
<evidence type="ECO:0000256" key="5">
    <source>
        <dbReference type="ARBA" id="ARBA00022741"/>
    </source>
</evidence>
<dbReference type="Pfam" id="PF01636">
    <property type="entry name" value="APH"/>
    <property type="match status" value="1"/>
</dbReference>
<evidence type="ECO:0000256" key="2">
    <source>
        <dbReference type="ARBA" id="ARBA00011738"/>
    </source>
</evidence>
<accession>A0A964E4T7</accession>
<dbReference type="EC" id="2.7.1.100" evidence="3"/>
<evidence type="ECO:0000313" key="9">
    <source>
        <dbReference type="EMBL" id="MCB8881985.1"/>
    </source>
</evidence>
<dbReference type="PANTHER" id="PTHR34273:SF2">
    <property type="entry name" value="METHYLTHIORIBOSE KINASE"/>
    <property type="match status" value="1"/>
</dbReference>
<comment type="caution">
    <text evidence="9">The sequence shown here is derived from an EMBL/GenBank/DDBJ whole genome shotgun (WGS) entry which is preliminary data.</text>
</comment>
<feature type="domain" description="Aminoglycoside phosphotransferase" evidence="8">
    <location>
        <begin position="42"/>
        <end position="281"/>
    </location>
</feature>
<keyword evidence="10" id="KW-1185">Reference proteome</keyword>
<dbReference type="EMBL" id="JAESVA010000005">
    <property type="protein sequence ID" value="MCB8881985.1"/>
    <property type="molecule type" value="Genomic_DNA"/>
</dbReference>
<dbReference type="Gene3D" id="3.90.1200.10">
    <property type="match status" value="1"/>
</dbReference>